<comment type="caution">
    <text evidence="1">The sequence shown here is derived from an EMBL/GenBank/DDBJ whole genome shotgun (WGS) entry which is preliminary data.</text>
</comment>
<evidence type="ECO:0000313" key="2">
    <source>
        <dbReference type="Proteomes" id="UP000634136"/>
    </source>
</evidence>
<name>A0A835C7Y9_9FABA</name>
<organism evidence="1 2">
    <name type="scientific">Senna tora</name>
    <dbReference type="NCBI Taxonomy" id="362788"/>
    <lineage>
        <taxon>Eukaryota</taxon>
        <taxon>Viridiplantae</taxon>
        <taxon>Streptophyta</taxon>
        <taxon>Embryophyta</taxon>
        <taxon>Tracheophyta</taxon>
        <taxon>Spermatophyta</taxon>
        <taxon>Magnoliopsida</taxon>
        <taxon>eudicotyledons</taxon>
        <taxon>Gunneridae</taxon>
        <taxon>Pentapetalae</taxon>
        <taxon>rosids</taxon>
        <taxon>fabids</taxon>
        <taxon>Fabales</taxon>
        <taxon>Fabaceae</taxon>
        <taxon>Caesalpinioideae</taxon>
        <taxon>Cassia clade</taxon>
        <taxon>Senna</taxon>
    </lineage>
</organism>
<accession>A0A835C7Y9</accession>
<keyword evidence="2" id="KW-1185">Reference proteome</keyword>
<proteinExistence type="predicted"/>
<dbReference type="Proteomes" id="UP000634136">
    <property type="component" value="Unassembled WGS sequence"/>
</dbReference>
<dbReference type="AlphaFoldDB" id="A0A835C7Y9"/>
<dbReference type="EMBL" id="JAAIUW010000004">
    <property type="protein sequence ID" value="KAF7834464.1"/>
    <property type="molecule type" value="Genomic_DNA"/>
</dbReference>
<sequence>MPFFSLRLHSLLAEVQHEVYLRIGQCYCYPLRRWFYILQSPLETPHLQEAWEALHIDAHGVQISQLRLSPSFFLDLLSMCGSSNSKRSLTVSVMITRAATLKAIATAAASQGSSRLLKPSPRQACK</sequence>
<evidence type="ECO:0000313" key="1">
    <source>
        <dbReference type="EMBL" id="KAF7834464.1"/>
    </source>
</evidence>
<gene>
    <name evidence="1" type="ORF">G2W53_009323</name>
</gene>
<reference evidence="1" key="1">
    <citation type="submission" date="2020-09" db="EMBL/GenBank/DDBJ databases">
        <title>Genome-Enabled Discovery of Anthraquinone Biosynthesis in Senna tora.</title>
        <authorList>
            <person name="Kang S.-H."/>
            <person name="Pandey R.P."/>
            <person name="Lee C.-M."/>
            <person name="Sim J.-S."/>
            <person name="Jeong J.-T."/>
            <person name="Choi B.-S."/>
            <person name="Jung M."/>
            <person name="Ginzburg D."/>
            <person name="Zhao K."/>
            <person name="Won S.Y."/>
            <person name="Oh T.-J."/>
            <person name="Yu Y."/>
            <person name="Kim N.-H."/>
            <person name="Lee O.R."/>
            <person name="Lee T.-H."/>
            <person name="Bashyal P."/>
            <person name="Kim T.-S."/>
            <person name="Lee W.-H."/>
            <person name="Kawkins C."/>
            <person name="Kim C.-K."/>
            <person name="Kim J.S."/>
            <person name="Ahn B.O."/>
            <person name="Rhee S.Y."/>
            <person name="Sohng J.K."/>
        </authorList>
    </citation>
    <scope>NUCLEOTIDE SEQUENCE</scope>
    <source>
        <tissue evidence="1">Leaf</tissue>
    </source>
</reference>
<protein>
    <submittedName>
        <fullName evidence="1">Uncharacterized protein</fullName>
    </submittedName>
</protein>